<proteinExistence type="predicted"/>
<name>A0ABN1ZMS8_9ACTN</name>
<organism evidence="1 2">
    <name type="scientific">Dactylosporangium maewongense</name>
    <dbReference type="NCBI Taxonomy" id="634393"/>
    <lineage>
        <taxon>Bacteria</taxon>
        <taxon>Bacillati</taxon>
        <taxon>Actinomycetota</taxon>
        <taxon>Actinomycetes</taxon>
        <taxon>Micromonosporales</taxon>
        <taxon>Micromonosporaceae</taxon>
        <taxon>Dactylosporangium</taxon>
    </lineage>
</organism>
<reference evidence="1 2" key="1">
    <citation type="journal article" date="2019" name="Int. J. Syst. Evol. Microbiol.">
        <title>The Global Catalogue of Microorganisms (GCM) 10K type strain sequencing project: providing services to taxonomists for standard genome sequencing and annotation.</title>
        <authorList>
            <consortium name="The Broad Institute Genomics Platform"/>
            <consortium name="The Broad Institute Genome Sequencing Center for Infectious Disease"/>
            <person name="Wu L."/>
            <person name="Ma J."/>
        </authorList>
    </citation>
    <scope>NUCLEOTIDE SEQUENCE [LARGE SCALE GENOMIC DNA]</scope>
    <source>
        <strain evidence="1 2">JCM 15933</strain>
    </source>
</reference>
<comment type="caution">
    <text evidence="1">The sequence shown here is derived from an EMBL/GenBank/DDBJ whole genome shotgun (WGS) entry which is preliminary data.</text>
</comment>
<keyword evidence="2" id="KW-1185">Reference proteome</keyword>
<evidence type="ECO:0000313" key="1">
    <source>
        <dbReference type="EMBL" id="GAA1501192.1"/>
    </source>
</evidence>
<evidence type="ECO:0000313" key="2">
    <source>
        <dbReference type="Proteomes" id="UP001501470"/>
    </source>
</evidence>
<protein>
    <submittedName>
        <fullName evidence="1">Uncharacterized protein</fullName>
    </submittedName>
</protein>
<sequence>MLDDVIAMIRGLDGTAPVGAASPLVLTGVAVLRAAIDMELLERRGLTTASALVILDRDPRHNPAVLTALRQLMQVVEAQEVVQACTVGRLDAGMRIAEDVLTSGGLVLIGRGMYVTDVLLERLANFKHMGQLVEPIMASVPVSP</sequence>
<gene>
    <name evidence="1" type="ORF">GCM10009827_009550</name>
</gene>
<dbReference type="Proteomes" id="UP001501470">
    <property type="component" value="Unassembled WGS sequence"/>
</dbReference>
<dbReference type="EMBL" id="BAAAQD010000001">
    <property type="protein sequence ID" value="GAA1501192.1"/>
    <property type="molecule type" value="Genomic_DNA"/>
</dbReference>
<accession>A0ABN1ZMS8</accession>